<dbReference type="PROSITE" id="PS50878">
    <property type="entry name" value="RT_POL"/>
    <property type="match status" value="1"/>
</dbReference>
<keyword evidence="3" id="KW-0378">Hydrolase</keyword>
<comment type="similarity">
    <text evidence="1">Belongs to the beta type-B retroviral polymerase family. HERV class-II K(HML-2) pol subfamily.</text>
</comment>
<dbReference type="Ensembl" id="ENSOMET00000020577.1">
    <property type="protein sequence ID" value="ENSOMEP00000030315.1"/>
    <property type="gene ID" value="ENSOMEG00000000861.1"/>
</dbReference>
<dbReference type="Gene3D" id="3.30.70.270">
    <property type="match status" value="1"/>
</dbReference>
<evidence type="ECO:0000256" key="1">
    <source>
        <dbReference type="ARBA" id="ARBA00010879"/>
    </source>
</evidence>
<dbReference type="GO" id="GO:0004523">
    <property type="term" value="F:RNA-DNA hybrid ribonuclease activity"/>
    <property type="evidence" value="ECO:0007669"/>
    <property type="project" value="UniProtKB-EC"/>
</dbReference>
<dbReference type="InterPro" id="IPR001995">
    <property type="entry name" value="Peptidase_A2_cat"/>
</dbReference>
<dbReference type="GO" id="GO:0004190">
    <property type="term" value="F:aspartic-type endopeptidase activity"/>
    <property type="evidence" value="ECO:0007669"/>
    <property type="project" value="InterPro"/>
</dbReference>
<dbReference type="GO" id="GO:0006508">
    <property type="term" value="P:proteolysis"/>
    <property type="evidence" value="ECO:0007669"/>
    <property type="project" value="InterPro"/>
</dbReference>
<evidence type="ECO:0000313" key="6">
    <source>
        <dbReference type="Ensembl" id="ENSOMEP00000030315.1"/>
    </source>
</evidence>
<organism evidence="6 7">
    <name type="scientific">Oryzias melastigma</name>
    <name type="common">Marine medaka</name>
    <dbReference type="NCBI Taxonomy" id="30732"/>
    <lineage>
        <taxon>Eukaryota</taxon>
        <taxon>Metazoa</taxon>
        <taxon>Chordata</taxon>
        <taxon>Craniata</taxon>
        <taxon>Vertebrata</taxon>
        <taxon>Euteleostomi</taxon>
        <taxon>Actinopterygii</taxon>
        <taxon>Neopterygii</taxon>
        <taxon>Teleostei</taxon>
        <taxon>Neoteleostei</taxon>
        <taxon>Acanthomorphata</taxon>
        <taxon>Ovalentaria</taxon>
        <taxon>Atherinomorphae</taxon>
        <taxon>Beloniformes</taxon>
        <taxon>Adrianichthyidae</taxon>
        <taxon>Oryziinae</taxon>
        <taxon>Oryzias</taxon>
    </lineage>
</organism>
<name>A0A3B3DLR5_ORYME</name>
<dbReference type="EC" id="3.1.26.4" evidence="2"/>
<dbReference type="InterPro" id="IPR043128">
    <property type="entry name" value="Rev_trsase/Diguanyl_cyclase"/>
</dbReference>
<dbReference type="STRING" id="30732.ENSOMEP00000030315"/>
<dbReference type="Proteomes" id="UP000261560">
    <property type="component" value="Unplaced"/>
</dbReference>
<dbReference type="PANTHER" id="PTHR33064">
    <property type="entry name" value="POL PROTEIN"/>
    <property type="match status" value="1"/>
</dbReference>
<dbReference type="SUPFAM" id="SSF56672">
    <property type="entry name" value="DNA/RNA polymerases"/>
    <property type="match status" value="1"/>
</dbReference>
<evidence type="ECO:0000313" key="7">
    <source>
        <dbReference type="Proteomes" id="UP000261560"/>
    </source>
</evidence>
<dbReference type="AlphaFoldDB" id="A0A3B3DLR5"/>
<accession>A0A3B3DLR5</accession>
<dbReference type="Pfam" id="PF00077">
    <property type="entry name" value="RVP"/>
    <property type="match status" value="1"/>
</dbReference>
<reference evidence="6" key="2">
    <citation type="submission" date="2025-09" db="UniProtKB">
        <authorList>
            <consortium name="Ensembl"/>
        </authorList>
    </citation>
    <scope>IDENTIFICATION</scope>
</reference>
<dbReference type="InterPro" id="IPR018061">
    <property type="entry name" value="Retropepsins"/>
</dbReference>
<dbReference type="InterPro" id="IPR051320">
    <property type="entry name" value="Viral_Replic_Matur_Polypro"/>
</dbReference>
<evidence type="ECO:0000259" key="5">
    <source>
        <dbReference type="PROSITE" id="PS50878"/>
    </source>
</evidence>
<evidence type="ECO:0000256" key="3">
    <source>
        <dbReference type="ARBA" id="ARBA00022801"/>
    </source>
</evidence>
<evidence type="ECO:0000256" key="2">
    <source>
        <dbReference type="ARBA" id="ARBA00012180"/>
    </source>
</evidence>
<dbReference type="Pfam" id="PF00078">
    <property type="entry name" value="RVT_1"/>
    <property type="match status" value="1"/>
</dbReference>
<reference evidence="6" key="1">
    <citation type="submission" date="2025-08" db="UniProtKB">
        <authorList>
            <consortium name="Ensembl"/>
        </authorList>
    </citation>
    <scope>IDENTIFICATION</scope>
</reference>
<dbReference type="InterPro" id="IPR000477">
    <property type="entry name" value="RT_dom"/>
</dbReference>
<dbReference type="OMA" id="PAREEWW"/>
<dbReference type="PANTHER" id="PTHR33064:SF37">
    <property type="entry name" value="RIBONUCLEASE H"/>
    <property type="match status" value="1"/>
</dbReference>
<dbReference type="GeneTree" id="ENSGT00940000163417"/>
<dbReference type="Gene3D" id="2.40.70.10">
    <property type="entry name" value="Acid Proteases"/>
    <property type="match status" value="1"/>
</dbReference>
<dbReference type="SUPFAM" id="SSF50630">
    <property type="entry name" value="Acid proteases"/>
    <property type="match status" value="1"/>
</dbReference>
<dbReference type="InterPro" id="IPR021109">
    <property type="entry name" value="Peptidase_aspartic_dom_sf"/>
</dbReference>
<keyword evidence="7" id="KW-1185">Reference proteome</keyword>
<sequence length="468" mass="51680">MNTKEEWRKLLKCTVVEFLCDTGADKTVIRKPLPGIPHSSEMIYVKSANGIISSCPVTGPITVVDPHSGLKHTQSVILCPSCPVNLLGRDLMLKLHISVVSTDSGMMAIGQGEEVPTYISSGQEPHYYWTLDFPQPDPTNTMTRLLQLADESLRHMADTDVGLLTTATPVVITPKTEYRPRIRQYPLKPDATQGIMPVIQDMLKSGVIIEAPWAQCNTPIFPVKKAETGQWRLVQDLRAVNQAIESRAPCVPDPHTLLNQLQSDKAWFTVVDLSNAFFSIPLHPNSQGWFGFTIGGKKYTYTRLPQGFCDSPTIFTAEINNCLSDFPIPAHSQVLVYVDDILIASDTKEHNLETSISLFKHLCSKGSKASPSKLQLTLQSVIFLGHQLTPQGKSITNSRKKACGHLYPQQEGMLERMFGGAVGLSLFSCVFTQPPFTCCSPSPIVSPFLDALPNMVLFLSLFLKIIKV</sequence>
<dbReference type="PaxDb" id="30732-ENSOMEP00000030315"/>
<feature type="domain" description="Reverse transcriptase" evidence="5">
    <location>
        <begin position="204"/>
        <end position="388"/>
    </location>
</feature>
<protein>
    <recommendedName>
        <fullName evidence="2">ribonuclease H</fullName>
        <ecNumber evidence="2">3.1.26.4</ecNumber>
    </recommendedName>
</protein>
<dbReference type="PROSITE" id="PS50175">
    <property type="entry name" value="ASP_PROT_RETROV"/>
    <property type="match status" value="1"/>
</dbReference>
<evidence type="ECO:0000259" key="4">
    <source>
        <dbReference type="PROSITE" id="PS50175"/>
    </source>
</evidence>
<dbReference type="InterPro" id="IPR043502">
    <property type="entry name" value="DNA/RNA_pol_sf"/>
</dbReference>
<feature type="domain" description="Peptidase A2" evidence="4">
    <location>
        <begin position="16"/>
        <end position="91"/>
    </location>
</feature>
<proteinExistence type="inferred from homology"/>
<dbReference type="Gene3D" id="3.10.10.10">
    <property type="entry name" value="HIV Type 1 Reverse Transcriptase, subunit A, domain 1"/>
    <property type="match status" value="1"/>
</dbReference>